<protein>
    <submittedName>
        <fullName evidence="1">Uncharacterized protein</fullName>
    </submittedName>
</protein>
<gene>
    <name evidence="1" type="ORF">RRF57_003601</name>
</gene>
<dbReference type="EMBL" id="JAWHQM010000006">
    <property type="protein sequence ID" value="KAK5627886.1"/>
    <property type="molecule type" value="Genomic_DNA"/>
</dbReference>
<proteinExistence type="predicted"/>
<evidence type="ECO:0000313" key="1">
    <source>
        <dbReference type="EMBL" id="KAK5627886.1"/>
    </source>
</evidence>
<dbReference type="AlphaFoldDB" id="A0AAN7UKG7"/>
<name>A0AAN7UKG7_9PEZI</name>
<accession>A0AAN7UKG7</accession>
<comment type="caution">
    <text evidence="1">The sequence shown here is derived from an EMBL/GenBank/DDBJ whole genome shotgun (WGS) entry which is preliminary data.</text>
</comment>
<evidence type="ECO:0000313" key="2">
    <source>
        <dbReference type="Proteomes" id="UP001305414"/>
    </source>
</evidence>
<reference evidence="1 2" key="1">
    <citation type="submission" date="2023-10" db="EMBL/GenBank/DDBJ databases">
        <title>Draft genome sequence of Xylaria bambusicola isolate GMP-LS, the root and basal stem rot pathogen of sugarcane in Indonesia.</title>
        <authorList>
            <person name="Selvaraj P."/>
            <person name="Muralishankar V."/>
            <person name="Muruganantham S."/>
            <person name="Sp S."/>
            <person name="Haryani S."/>
            <person name="Lau K.J.X."/>
            <person name="Naqvi N.I."/>
        </authorList>
    </citation>
    <scope>NUCLEOTIDE SEQUENCE [LARGE SCALE GENOMIC DNA]</scope>
    <source>
        <strain evidence="1">GMP-LS</strain>
    </source>
</reference>
<organism evidence="1 2">
    <name type="scientific">Xylaria bambusicola</name>
    <dbReference type="NCBI Taxonomy" id="326684"/>
    <lineage>
        <taxon>Eukaryota</taxon>
        <taxon>Fungi</taxon>
        <taxon>Dikarya</taxon>
        <taxon>Ascomycota</taxon>
        <taxon>Pezizomycotina</taxon>
        <taxon>Sordariomycetes</taxon>
        <taxon>Xylariomycetidae</taxon>
        <taxon>Xylariales</taxon>
        <taxon>Xylariaceae</taxon>
        <taxon>Xylaria</taxon>
    </lineage>
</organism>
<dbReference type="Proteomes" id="UP001305414">
    <property type="component" value="Unassembled WGS sequence"/>
</dbReference>
<sequence length="66" mass="6931">MALQGCLSSYPPESAMIGGQLRKAELLRDSKRGEGWGTIVLSKPSPPPTTTIAIISVCKTTLATSN</sequence>
<keyword evidence="2" id="KW-1185">Reference proteome</keyword>